<reference evidence="4 5" key="1">
    <citation type="submission" date="2015-09" db="EMBL/GenBank/DDBJ databases">
        <title>Sorangium comparison.</title>
        <authorList>
            <person name="Zaburannyi N."/>
            <person name="Bunk B."/>
            <person name="Overmann J."/>
            <person name="Mueller R."/>
        </authorList>
    </citation>
    <scope>NUCLEOTIDE SEQUENCE [LARGE SCALE GENOMIC DNA]</scope>
    <source>
        <strain evidence="4 5">So ce26</strain>
    </source>
</reference>
<evidence type="ECO:0000259" key="3">
    <source>
        <dbReference type="Pfam" id="PF08308"/>
    </source>
</evidence>
<dbReference type="Pfam" id="PF08308">
    <property type="entry name" value="PEGA"/>
    <property type="match status" value="1"/>
</dbReference>
<dbReference type="AlphaFoldDB" id="A0A2L0EN86"/>
<feature type="signal peptide" evidence="2">
    <location>
        <begin position="1"/>
        <end position="24"/>
    </location>
</feature>
<name>A0A2L0EN86_SORCE</name>
<feature type="transmembrane region" description="Helical" evidence="1">
    <location>
        <begin position="231"/>
        <end position="254"/>
    </location>
</feature>
<dbReference type="RefSeq" id="WP_104978480.1">
    <property type="nucleotide sequence ID" value="NZ_CP012673.1"/>
</dbReference>
<protein>
    <recommendedName>
        <fullName evidence="3">PEGA domain-containing protein</fullName>
    </recommendedName>
</protein>
<evidence type="ECO:0000313" key="5">
    <source>
        <dbReference type="Proteomes" id="UP000238348"/>
    </source>
</evidence>
<feature type="transmembrane region" description="Helical" evidence="1">
    <location>
        <begin position="304"/>
        <end position="324"/>
    </location>
</feature>
<dbReference type="OrthoDB" id="5525184at2"/>
<dbReference type="Gene3D" id="1.25.40.10">
    <property type="entry name" value="Tetratricopeptide repeat domain"/>
    <property type="match status" value="1"/>
</dbReference>
<sequence>MRKKPSLLGMAGVAFALLASPAFAQQPASRAPAADSESDALTDKARQLFEEGVKAANASRWSDAHASFLAAWRLKEHYQIASNLGVAELKLGKYREAAEHLTWYLREAPETKVEQRRRAETWLKEALPKVASVTVQVEPAGAEVTVDGALVGKAPLTLPVFLDPGQHEIRARLEGHVPEKRAVTARAGQAETVSLRLVARTAAAGGPGNGVAIGPGTPAMPRETGGPSKPVLYTGMAMAGVAAGVGAVFGIMSLSKDGDADDIYSRLKERDGAYFCAGELGVMNAADCKTLRSNREDAWLYTKAAWGGFGGAAVLGAATLVYYWTALPGAESKAHVQMFPNLAAGGGGIVVSGAW</sequence>
<keyword evidence="1" id="KW-1133">Transmembrane helix</keyword>
<organism evidence="4 5">
    <name type="scientific">Sorangium cellulosum</name>
    <name type="common">Polyangium cellulosum</name>
    <dbReference type="NCBI Taxonomy" id="56"/>
    <lineage>
        <taxon>Bacteria</taxon>
        <taxon>Pseudomonadati</taxon>
        <taxon>Myxococcota</taxon>
        <taxon>Polyangia</taxon>
        <taxon>Polyangiales</taxon>
        <taxon>Polyangiaceae</taxon>
        <taxon>Sorangium</taxon>
    </lineage>
</organism>
<evidence type="ECO:0000256" key="1">
    <source>
        <dbReference type="SAM" id="Phobius"/>
    </source>
</evidence>
<keyword evidence="1" id="KW-0472">Membrane</keyword>
<keyword evidence="1" id="KW-0812">Transmembrane</keyword>
<gene>
    <name evidence="4" type="ORF">SOCE26_021230</name>
</gene>
<feature type="domain" description="PEGA" evidence="3">
    <location>
        <begin position="132"/>
        <end position="198"/>
    </location>
</feature>
<dbReference type="SUPFAM" id="SSF48452">
    <property type="entry name" value="TPR-like"/>
    <property type="match status" value="1"/>
</dbReference>
<proteinExistence type="predicted"/>
<dbReference type="InterPro" id="IPR013229">
    <property type="entry name" value="PEGA"/>
</dbReference>
<feature type="chain" id="PRO_5014856314" description="PEGA domain-containing protein" evidence="2">
    <location>
        <begin position="25"/>
        <end position="355"/>
    </location>
</feature>
<dbReference type="InterPro" id="IPR011990">
    <property type="entry name" value="TPR-like_helical_dom_sf"/>
</dbReference>
<evidence type="ECO:0000256" key="2">
    <source>
        <dbReference type="SAM" id="SignalP"/>
    </source>
</evidence>
<dbReference type="EMBL" id="CP012673">
    <property type="protein sequence ID" value="AUX40722.1"/>
    <property type="molecule type" value="Genomic_DNA"/>
</dbReference>
<dbReference type="Proteomes" id="UP000238348">
    <property type="component" value="Chromosome"/>
</dbReference>
<keyword evidence="2" id="KW-0732">Signal</keyword>
<evidence type="ECO:0000313" key="4">
    <source>
        <dbReference type="EMBL" id="AUX40722.1"/>
    </source>
</evidence>
<accession>A0A2L0EN86</accession>